<evidence type="ECO:0000313" key="2">
    <source>
        <dbReference type="Proteomes" id="UP001213646"/>
    </source>
</evidence>
<organism evidence="1 2">
    <name type="scientific">Parabacteroides johnsonii</name>
    <dbReference type="NCBI Taxonomy" id="387661"/>
    <lineage>
        <taxon>Bacteria</taxon>
        <taxon>Pseudomonadati</taxon>
        <taxon>Bacteroidota</taxon>
        <taxon>Bacteroidia</taxon>
        <taxon>Bacteroidales</taxon>
        <taxon>Tannerellaceae</taxon>
        <taxon>Parabacteroides</taxon>
    </lineage>
</organism>
<feature type="non-terminal residue" evidence="1">
    <location>
        <position position="1"/>
    </location>
</feature>
<sequence length="65" mass="7642">QRNKEKKEVAFSAASFHDTLSENLRKWNVSKHEKINICLHTDTVWVGLINIYAYKDSTRYPYGII</sequence>
<dbReference type="EMBL" id="JAQPYX010000063">
    <property type="protein sequence ID" value="MDC7149191.1"/>
    <property type="molecule type" value="Genomic_DNA"/>
</dbReference>
<gene>
    <name evidence="1" type="ORF">PQG89_07085</name>
</gene>
<evidence type="ECO:0000313" key="1">
    <source>
        <dbReference type="EMBL" id="MDC7149191.1"/>
    </source>
</evidence>
<accession>A0AAW6I6J7</accession>
<comment type="caution">
    <text evidence="1">The sequence shown here is derived from an EMBL/GenBank/DDBJ whole genome shotgun (WGS) entry which is preliminary data.</text>
</comment>
<reference evidence="1" key="1">
    <citation type="submission" date="2023-01" db="EMBL/GenBank/DDBJ databases">
        <title>Exploring GABA producing Bacteroides strains toward improving mental health.</title>
        <authorList>
            <person name="Yousuf B."/>
            <person name="Bouhlel N.E."/>
            <person name="Mottawea W."/>
            <person name="Hammami R."/>
        </authorList>
    </citation>
    <scope>NUCLEOTIDE SEQUENCE</scope>
    <source>
        <strain evidence="1">UO.H1047</strain>
    </source>
</reference>
<dbReference type="RefSeq" id="WP_272708962.1">
    <property type="nucleotide sequence ID" value="NZ_JAQPYX010000063.1"/>
</dbReference>
<dbReference type="AlphaFoldDB" id="A0AAW6I6J7"/>
<proteinExistence type="predicted"/>
<protein>
    <submittedName>
        <fullName evidence="1">Uncharacterized protein</fullName>
    </submittedName>
</protein>
<name>A0AAW6I6J7_9BACT</name>
<dbReference type="Proteomes" id="UP001213646">
    <property type="component" value="Unassembled WGS sequence"/>
</dbReference>